<feature type="transmembrane region" description="Helical" evidence="1">
    <location>
        <begin position="87"/>
        <end position="106"/>
    </location>
</feature>
<name>A0A1G7GIX7_9EURY</name>
<dbReference type="OrthoDB" id="175316at2157"/>
<dbReference type="Proteomes" id="UP000199076">
    <property type="component" value="Unassembled WGS sequence"/>
</dbReference>
<dbReference type="AlphaFoldDB" id="A0A1G7GIX7"/>
<reference evidence="3" key="1">
    <citation type="submission" date="2016-10" db="EMBL/GenBank/DDBJ databases">
        <authorList>
            <person name="Varghese N."/>
            <person name="Submissions S."/>
        </authorList>
    </citation>
    <scope>NUCLEOTIDE SEQUENCE [LARGE SCALE GENOMIC DNA]</scope>
    <source>
        <strain evidence="3">IBRC-M 10760</strain>
    </source>
</reference>
<keyword evidence="1" id="KW-0472">Membrane</keyword>
<accession>A0A1G7GIX7</accession>
<feature type="transmembrane region" description="Helical" evidence="1">
    <location>
        <begin position="118"/>
        <end position="140"/>
    </location>
</feature>
<evidence type="ECO:0000313" key="3">
    <source>
        <dbReference type="Proteomes" id="UP000199076"/>
    </source>
</evidence>
<dbReference type="Pfam" id="PF04307">
    <property type="entry name" value="YdjM"/>
    <property type="match status" value="1"/>
</dbReference>
<evidence type="ECO:0000256" key="1">
    <source>
        <dbReference type="SAM" id="Phobius"/>
    </source>
</evidence>
<gene>
    <name evidence="2" type="ORF">SAMN05216218_10263</name>
</gene>
<evidence type="ECO:0000313" key="2">
    <source>
        <dbReference type="EMBL" id="SDE88070.1"/>
    </source>
</evidence>
<keyword evidence="1" id="KW-0812">Transmembrane</keyword>
<keyword evidence="3" id="KW-1185">Reference proteome</keyword>
<protein>
    <submittedName>
        <fullName evidence="2">Inner membrane protein</fullName>
    </submittedName>
</protein>
<feature type="transmembrane region" description="Helical" evidence="1">
    <location>
        <begin position="57"/>
        <end position="80"/>
    </location>
</feature>
<dbReference type="EMBL" id="FNBK01000002">
    <property type="protein sequence ID" value="SDE88070.1"/>
    <property type="molecule type" value="Genomic_DNA"/>
</dbReference>
<sequence>MVADGAHILLSMALVYLLLRERRPEPYFVAVLAASIPDADKFVFTPLVRLGYLDGVVWFHRGVMHSLLFGAILVAVLSLFGSRRAAIIGVVSHLCLDFLTGGVRLLVPLDNGLYGLEIGWLLTNVAAMVVAATILFAGLVDRRYRSRIRSALARLALREQRE</sequence>
<proteinExistence type="predicted"/>
<keyword evidence="1" id="KW-1133">Transmembrane helix</keyword>
<dbReference type="InterPro" id="IPR007404">
    <property type="entry name" value="YdjM-like"/>
</dbReference>
<dbReference type="RefSeq" id="WP_092687668.1">
    <property type="nucleotide sequence ID" value="NZ_FNBK01000002.1"/>
</dbReference>
<organism evidence="2 3">
    <name type="scientific">Halorientalis regularis</name>
    <dbReference type="NCBI Taxonomy" id="660518"/>
    <lineage>
        <taxon>Archaea</taxon>
        <taxon>Methanobacteriati</taxon>
        <taxon>Methanobacteriota</taxon>
        <taxon>Stenosarchaea group</taxon>
        <taxon>Halobacteria</taxon>
        <taxon>Halobacteriales</taxon>
        <taxon>Haloarculaceae</taxon>
        <taxon>Halorientalis</taxon>
    </lineage>
</organism>